<accession>A0A913ZEJ3</accession>
<dbReference type="GO" id="GO:0016491">
    <property type="term" value="F:oxidoreductase activity"/>
    <property type="evidence" value="ECO:0007669"/>
    <property type="project" value="UniProtKB-KW"/>
</dbReference>
<dbReference type="OrthoDB" id="47007at2759"/>
<dbReference type="SUPFAM" id="SSF51735">
    <property type="entry name" value="NAD(P)-binding Rossmann-fold domains"/>
    <property type="match status" value="1"/>
</dbReference>
<dbReference type="InterPro" id="IPR036291">
    <property type="entry name" value="NAD(P)-bd_dom_sf"/>
</dbReference>
<dbReference type="PANTHER" id="PTHR43391">
    <property type="entry name" value="RETINOL DEHYDROGENASE-RELATED"/>
    <property type="match status" value="1"/>
</dbReference>
<dbReference type="InterPro" id="IPR020904">
    <property type="entry name" value="Sc_DH/Rdtase_CS"/>
</dbReference>
<keyword evidence="2" id="KW-0560">Oxidoreductase</keyword>
<sequence length="302" mass="32875">MAGKADNKVIVLITGCSAGIGLATAVLLAKDPERRFRVYATMRDPTAERRGPLEAAAGGESGGILGETLFVRELDVGQAGDQQGVVDEIVEKEGRIDVLVNNAGLIIWETVDSLPSLDKAQALFDVNFWGTVRMIRAVLPSMKTRKAGRIVNMSSVFGLESQPFQSFYAASKFAVEGITESLAPVLRLYNIWAVLIEPGLVKSNMTKSVDDPLQFVTTTPKEAGFDDITTAAFLFRFSSPEAQQLIGSIQTPDEVAVVVREAIVCEEPHLRYQTSEFSKALAAMRQVDALGDRHFYSLTKTD</sequence>
<dbReference type="RefSeq" id="XP_038049894.1">
    <property type="nucleotide sequence ID" value="XM_038193966.1"/>
</dbReference>
<evidence type="ECO:0000256" key="3">
    <source>
        <dbReference type="RuleBase" id="RU000363"/>
    </source>
</evidence>
<proteinExistence type="inferred from homology"/>
<name>A0A913ZEJ3_PATMI</name>
<dbReference type="PANTHER" id="PTHR43391:SF86">
    <property type="entry name" value="SHORT-CHAIN DEHYDROGENASE_REDUCTASE FAMILY PROTEIN"/>
    <property type="match status" value="1"/>
</dbReference>
<evidence type="ECO:0000256" key="2">
    <source>
        <dbReference type="ARBA" id="ARBA00023002"/>
    </source>
</evidence>
<dbReference type="GeneID" id="119723365"/>
<dbReference type="Proteomes" id="UP000887568">
    <property type="component" value="Unplaced"/>
</dbReference>
<dbReference type="GO" id="GO:0005829">
    <property type="term" value="C:cytosol"/>
    <property type="evidence" value="ECO:0007669"/>
    <property type="project" value="TreeGrafter"/>
</dbReference>
<dbReference type="PRINTS" id="PR00080">
    <property type="entry name" value="SDRFAMILY"/>
</dbReference>
<dbReference type="OMA" id="YNATREP"/>
<dbReference type="PROSITE" id="PS00061">
    <property type="entry name" value="ADH_SHORT"/>
    <property type="match status" value="1"/>
</dbReference>
<evidence type="ECO:0008006" key="6">
    <source>
        <dbReference type="Google" id="ProtNLM"/>
    </source>
</evidence>
<protein>
    <recommendedName>
        <fullName evidence="6">Retinol dehydrogenase 8</fullName>
    </recommendedName>
</protein>
<organism evidence="4 5">
    <name type="scientific">Patiria miniata</name>
    <name type="common">Bat star</name>
    <name type="synonym">Asterina miniata</name>
    <dbReference type="NCBI Taxonomy" id="46514"/>
    <lineage>
        <taxon>Eukaryota</taxon>
        <taxon>Metazoa</taxon>
        <taxon>Echinodermata</taxon>
        <taxon>Eleutherozoa</taxon>
        <taxon>Asterozoa</taxon>
        <taxon>Asteroidea</taxon>
        <taxon>Valvatacea</taxon>
        <taxon>Valvatida</taxon>
        <taxon>Asterinidae</taxon>
        <taxon>Patiria</taxon>
    </lineage>
</organism>
<keyword evidence="5" id="KW-1185">Reference proteome</keyword>
<dbReference type="Pfam" id="PF00106">
    <property type="entry name" value="adh_short"/>
    <property type="match status" value="1"/>
</dbReference>
<dbReference type="Gene3D" id="3.40.50.720">
    <property type="entry name" value="NAD(P)-binding Rossmann-like Domain"/>
    <property type="match status" value="1"/>
</dbReference>
<dbReference type="InterPro" id="IPR002347">
    <property type="entry name" value="SDR_fam"/>
</dbReference>
<evidence type="ECO:0000256" key="1">
    <source>
        <dbReference type="ARBA" id="ARBA00006484"/>
    </source>
</evidence>
<dbReference type="PRINTS" id="PR00081">
    <property type="entry name" value="GDHRDH"/>
</dbReference>
<reference evidence="4" key="1">
    <citation type="submission" date="2022-11" db="UniProtKB">
        <authorList>
            <consortium name="EnsemblMetazoa"/>
        </authorList>
    </citation>
    <scope>IDENTIFICATION</scope>
</reference>
<comment type="similarity">
    <text evidence="1 3">Belongs to the short-chain dehydrogenases/reductases (SDR) family.</text>
</comment>
<dbReference type="EnsemblMetazoa" id="XM_038193966.1">
    <property type="protein sequence ID" value="XP_038049894.1"/>
    <property type="gene ID" value="LOC119723365"/>
</dbReference>
<dbReference type="AlphaFoldDB" id="A0A913ZEJ3"/>
<evidence type="ECO:0000313" key="4">
    <source>
        <dbReference type="EnsemblMetazoa" id="XP_038049894.1"/>
    </source>
</evidence>
<evidence type="ECO:0000313" key="5">
    <source>
        <dbReference type="Proteomes" id="UP000887568"/>
    </source>
</evidence>